<name>A0A1J1J4G9_9DIPT</name>
<dbReference type="Proteomes" id="UP000183832">
    <property type="component" value="Unassembled WGS sequence"/>
</dbReference>
<accession>A0A1J1J4G9</accession>
<gene>
    <name evidence="1" type="ORF">CLUMA_CG019392</name>
</gene>
<sequence>MEKEDFVLSILPDTRHITCTLNIAQHKKTQGISSHCLQEHLNGNLLGNEEKKTFSCSVKG</sequence>
<evidence type="ECO:0000313" key="1">
    <source>
        <dbReference type="EMBL" id="CRL06374.1"/>
    </source>
</evidence>
<keyword evidence="2" id="KW-1185">Reference proteome</keyword>
<organism evidence="1 2">
    <name type="scientific">Clunio marinus</name>
    <dbReference type="NCBI Taxonomy" id="568069"/>
    <lineage>
        <taxon>Eukaryota</taxon>
        <taxon>Metazoa</taxon>
        <taxon>Ecdysozoa</taxon>
        <taxon>Arthropoda</taxon>
        <taxon>Hexapoda</taxon>
        <taxon>Insecta</taxon>
        <taxon>Pterygota</taxon>
        <taxon>Neoptera</taxon>
        <taxon>Endopterygota</taxon>
        <taxon>Diptera</taxon>
        <taxon>Nematocera</taxon>
        <taxon>Chironomoidea</taxon>
        <taxon>Chironomidae</taxon>
        <taxon>Clunio</taxon>
    </lineage>
</organism>
<dbReference type="AlphaFoldDB" id="A0A1J1J4G9"/>
<reference evidence="1 2" key="1">
    <citation type="submission" date="2015-04" db="EMBL/GenBank/DDBJ databases">
        <authorList>
            <person name="Syromyatnikov M.Y."/>
            <person name="Popov V.N."/>
        </authorList>
    </citation>
    <scope>NUCLEOTIDE SEQUENCE [LARGE SCALE GENOMIC DNA]</scope>
</reference>
<proteinExistence type="predicted"/>
<dbReference type="EMBL" id="CVRI01000066">
    <property type="protein sequence ID" value="CRL06374.1"/>
    <property type="molecule type" value="Genomic_DNA"/>
</dbReference>
<evidence type="ECO:0000313" key="2">
    <source>
        <dbReference type="Proteomes" id="UP000183832"/>
    </source>
</evidence>
<protein>
    <submittedName>
        <fullName evidence="1">CLUMA_CG019392, isoform A</fullName>
    </submittedName>
</protein>